<comment type="caution">
    <text evidence="2">The sequence shown here is derived from an EMBL/GenBank/DDBJ whole genome shotgun (WGS) entry which is preliminary data.</text>
</comment>
<dbReference type="PANTHER" id="PTHR47017:SF1">
    <property type="entry name" value="ACYL-COA"/>
    <property type="match status" value="1"/>
</dbReference>
<evidence type="ECO:0000313" key="3">
    <source>
        <dbReference type="Proteomes" id="UP001232156"/>
    </source>
</evidence>
<evidence type="ECO:0000256" key="1">
    <source>
        <dbReference type="SAM" id="MobiDB-lite"/>
    </source>
</evidence>
<sequence length="393" mass="44691">MSSEISVLDSLAAVAAEEWNALAGNNPLLSHGYLEALESTRCASPRTGWAPQHIVLFRNGTLQAAMPLYAKNHSRGEYVFDHAWADAYARYGMQYFPKLVCAVPFTPVPGPRLLAHDTQDRLALISAAKQLVQSQRCSSLHVLFPDEDDRAALEQAGLMLRANVQFHWQNRGYRDMDAFVAALTQSRRKRLRQDRRKLAEAGIEYRWLTGRQIDTETLRFLYFCYVQTYLEHGNRPYLNLDFFERIHDRMADALVIILALRHGKPIAAALNIRHGERLYGRYWGSTEFVPGLHFEVCYLQGIEYAITHGIQVFEGGAQGEHKLARGMLPVQTWSAHWVDDPVFGPAIADFLERETPFVREYIEQLHAHSPYRQVPAAETTSRAPTVKRAGARD</sequence>
<dbReference type="Pfam" id="PF04339">
    <property type="entry name" value="FemAB_like"/>
    <property type="match status" value="1"/>
</dbReference>
<dbReference type="InterPro" id="IPR016181">
    <property type="entry name" value="Acyl_CoA_acyltransferase"/>
</dbReference>
<organism evidence="2 3">
    <name type="scientific">Yanghanlia caeni</name>
    <dbReference type="NCBI Taxonomy" id="3064283"/>
    <lineage>
        <taxon>Bacteria</taxon>
        <taxon>Pseudomonadati</taxon>
        <taxon>Pseudomonadota</taxon>
        <taxon>Betaproteobacteria</taxon>
        <taxon>Burkholderiales</taxon>
        <taxon>Alcaligenaceae</taxon>
        <taxon>Yanghanlia</taxon>
    </lineage>
</organism>
<feature type="region of interest" description="Disordered" evidence="1">
    <location>
        <begin position="373"/>
        <end position="393"/>
    </location>
</feature>
<dbReference type="SUPFAM" id="SSF55729">
    <property type="entry name" value="Acyl-CoA N-acyltransferases (Nat)"/>
    <property type="match status" value="1"/>
</dbReference>
<keyword evidence="3" id="KW-1185">Reference proteome</keyword>
<reference evidence="2 3" key="1">
    <citation type="submission" date="2023-08" db="EMBL/GenBank/DDBJ databases">
        <title>Alcaligenaceae gen. nov., a novel taxon isolated from the sludge of Yixing Pesticide Factory.</title>
        <authorList>
            <person name="Ruan L."/>
        </authorList>
    </citation>
    <scope>NUCLEOTIDE SEQUENCE [LARGE SCALE GENOMIC DNA]</scope>
    <source>
        <strain evidence="2 3">LG-2</strain>
    </source>
</reference>
<dbReference type="RefSeq" id="WP_347286982.1">
    <property type="nucleotide sequence ID" value="NZ_JAUZQE010000015.1"/>
</dbReference>
<dbReference type="Gene3D" id="3.40.630.30">
    <property type="match status" value="1"/>
</dbReference>
<name>A0ABU1D657_9BURK</name>
<dbReference type="EMBL" id="JAUZQE010000015">
    <property type="protein sequence ID" value="MDR4125929.1"/>
    <property type="molecule type" value="Genomic_DNA"/>
</dbReference>
<gene>
    <name evidence="2" type="ORF">Q8947_08015</name>
</gene>
<dbReference type="InterPro" id="IPR007434">
    <property type="entry name" value="FemAB-like"/>
</dbReference>
<dbReference type="PANTHER" id="PTHR47017">
    <property type="entry name" value="ACYL-COA"/>
    <property type="match status" value="1"/>
</dbReference>
<proteinExistence type="predicted"/>
<protein>
    <submittedName>
        <fullName evidence="2">GNAT family N-acetyltransferase</fullName>
    </submittedName>
</protein>
<evidence type="ECO:0000313" key="2">
    <source>
        <dbReference type="EMBL" id="MDR4125929.1"/>
    </source>
</evidence>
<dbReference type="Proteomes" id="UP001232156">
    <property type="component" value="Unassembled WGS sequence"/>
</dbReference>
<accession>A0ABU1D657</accession>